<dbReference type="Pfam" id="PF02467">
    <property type="entry name" value="Whib"/>
    <property type="match status" value="1"/>
</dbReference>
<sequence length="109" mass="11786">MNGLADPGYHGYRALMLALFGTSGQPSGWRTSAACGGQDTELFFDASHPERAAEVCGGCPVREQCRTDQLAWERHGSAARRYSPAGFVGGLTGRERKAIHYPRSAARDE</sequence>
<dbReference type="HOGENOM" id="CLU_2182048_0_0_11"/>
<dbReference type="STRING" id="1179773.BN6_80080"/>
<gene>
    <name evidence="2" type="ordered locus">BN6_80080</name>
</gene>
<organism evidence="2 3">
    <name type="scientific">Saccharothrix espanaensis (strain ATCC 51144 / DSM 44229 / JCM 9112 / NBRC 15066 / NRRL 15764)</name>
    <dbReference type="NCBI Taxonomy" id="1179773"/>
    <lineage>
        <taxon>Bacteria</taxon>
        <taxon>Bacillati</taxon>
        <taxon>Actinomycetota</taxon>
        <taxon>Actinomycetes</taxon>
        <taxon>Pseudonocardiales</taxon>
        <taxon>Pseudonocardiaceae</taxon>
        <taxon>Saccharothrix</taxon>
    </lineage>
</organism>
<evidence type="ECO:0000313" key="2">
    <source>
        <dbReference type="EMBL" id="CCH35226.1"/>
    </source>
</evidence>
<dbReference type="KEGG" id="sesp:BN6_80080"/>
<reference evidence="2 3" key="1">
    <citation type="journal article" date="2012" name="BMC Genomics">
        <title>Complete genome sequence of Saccharothrix espanaensis DSM 44229T and comparison to the other completely sequenced Pseudonocardiaceae.</title>
        <authorList>
            <person name="Strobel T."/>
            <person name="Al-Dilaimi A."/>
            <person name="Blom J."/>
            <person name="Gessner A."/>
            <person name="Kalinowski J."/>
            <person name="Luzhetska M."/>
            <person name="Puhler A."/>
            <person name="Szczepanowski R."/>
            <person name="Bechthold A."/>
            <person name="Ruckert C."/>
        </authorList>
    </citation>
    <scope>NUCLEOTIDE SEQUENCE [LARGE SCALE GENOMIC DNA]</scope>
    <source>
        <strain evidence="3">ATCC 51144 / DSM 44229 / JCM 9112 / NBRC 15066 / NRRL 15764</strain>
    </source>
</reference>
<evidence type="ECO:0000259" key="1">
    <source>
        <dbReference type="PROSITE" id="PS51674"/>
    </source>
</evidence>
<keyword evidence="3" id="KW-1185">Reference proteome</keyword>
<dbReference type="Proteomes" id="UP000006281">
    <property type="component" value="Chromosome"/>
</dbReference>
<accession>K0KA80</accession>
<evidence type="ECO:0000313" key="3">
    <source>
        <dbReference type="Proteomes" id="UP000006281"/>
    </source>
</evidence>
<dbReference type="AlphaFoldDB" id="K0KA80"/>
<protein>
    <recommendedName>
        <fullName evidence="1">4Fe-4S Wbl-type domain-containing protein</fullName>
    </recommendedName>
</protein>
<name>K0KA80_SACES</name>
<proteinExistence type="predicted"/>
<dbReference type="eggNOG" id="ENOG5031VBY">
    <property type="taxonomic scope" value="Bacteria"/>
</dbReference>
<dbReference type="InterPro" id="IPR034768">
    <property type="entry name" value="4FE4S_WBL"/>
</dbReference>
<dbReference type="BioCyc" id="SESP1179773:BN6_RS44665-MONOMER"/>
<feature type="domain" description="4Fe-4S Wbl-type" evidence="1">
    <location>
        <begin position="34"/>
        <end position="98"/>
    </location>
</feature>
<dbReference type="PROSITE" id="PS51674">
    <property type="entry name" value="4FE4S_WBL"/>
    <property type="match status" value="1"/>
</dbReference>
<dbReference type="EMBL" id="HE804045">
    <property type="protein sequence ID" value="CCH35226.1"/>
    <property type="molecule type" value="Genomic_DNA"/>
</dbReference>